<dbReference type="SUPFAM" id="SSF51182">
    <property type="entry name" value="RmlC-like cupins"/>
    <property type="match status" value="1"/>
</dbReference>
<dbReference type="AlphaFoldDB" id="A0A918YUQ3"/>
<dbReference type="RefSeq" id="WP_189959000.1">
    <property type="nucleotide sequence ID" value="NZ_BMVG01000052.1"/>
</dbReference>
<dbReference type="Proteomes" id="UP000655443">
    <property type="component" value="Unassembled WGS sequence"/>
</dbReference>
<gene>
    <name evidence="1" type="ORF">GCM10010339_86350</name>
</gene>
<sequence>MDRVEVVPGLAVDLDLYEAAVNGLKEHAPEETLAWETFTSPESWTLVPDPDEQGYKGELVLRREDSHTRKINLWFAPDLRDGQSPKPHNHPWEFTSHVLSGAYTEQRYTLVDGKVATETHTHTAGGSNHLPLDVYHEVTAISEPGRTLTLMLCGAGRQGAWGYLDPETGRTYDNTPDTSFRDRLVALNPRMKP</sequence>
<dbReference type="EMBL" id="BMVG01000052">
    <property type="protein sequence ID" value="GHE14689.1"/>
    <property type="molecule type" value="Genomic_DNA"/>
</dbReference>
<proteinExistence type="predicted"/>
<accession>A0A918YUQ3</accession>
<organism evidence="1 2">
    <name type="scientific">Streptomyces alanosinicus</name>
    <dbReference type="NCBI Taxonomy" id="68171"/>
    <lineage>
        <taxon>Bacteria</taxon>
        <taxon>Bacillati</taxon>
        <taxon>Actinomycetota</taxon>
        <taxon>Actinomycetes</taxon>
        <taxon>Kitasatosporales</taxon>
        <taxon>Streptomycetaceae</taxon>
        <taxon>Streptomyces</taxon>
    </lineage>
</organism>
<evidence type="ECO:0000313" key="2">
    <source>
        <dbReference type="Proteomes" id="UP000655443"/>
    </source>
</evidence>
<protein>
    <submittedName>
        <fullName evidence="1">Uncharacterized protein</fullName>
    </submittedName>
</protein>
<dbReference type="Gene3D" id="2.60.120.10">
    <property type="entry name" value="Jelly Rolls"/>
    <property type="match status" value="1"/>
</dbReference>
<dbReference type="InterPro" id="IPR014710">
    <property type="entry name" value="RmlC-like_jellyroll"/>
</dbReference>
<comment type="caution">
    <text evidence="1">The sequence shown here is derived from an EMBL/GenBank/DDBJ whole genome shotgun (WGS) entry which is preliminary data.</text>
</comment>
<keyword evidence="2" id="KW-1185">Reference proteome</keyword>
<dbReference type="InterPro" id="IPR011051">
    <property type="entry name" value="RmlC_Cupin_sf"/>
</dbReference>
<reference evidence="1" key="1">
    <citation type="journal article" date="2014" name="Int. J. Syst. Evol. Microbiol.">
        <title>Complete genome sequence of Corynebacterium casei LMG S-19264T (=DSM 44701T), isolated from a smear-ripened cheese.</title>
        <authorList>
            <consortium name="US DOE Joint Genome Institute (JGI-PGF)"/>
            <person name="Walter F."/>
            <person name="Albersmeier A."/>
            <person name="Kalinowski J."/>
            <person name="Ruckert C."/>
        </authorList>
    </citation>
    <scope>NUCLEOTIDE SEQUENCE</scope>
    <source>
        <strain evidence="1">JCM 4714</strain>
    </source>
</reference>
<reference evidence="1" key="2">
    <citation type="submission" date="2020-09" db="EMBL/GenBank/DDBJ databases">
        <authorList>
            <person name="Sun Q."/>
            <person name="Ohkuma M."/>
        </authorList>
    </citation>
    <scope>NUCLEOTIDE SEQUENCE</scope>
    <source>
        <strain evidence="1">JCM 4714</strain>
    </source>
</reference>
<evidence type="ECO:0000313" key="1">
    <source>
        <dbReference type="EMBL" id="GHE14689.1"/>
    </source>
</evidence>
<name>A0A918YUQ3_9ACTN</name>